<dbReference type="PANTHER" id="PTHR11439:SF483">
    <property type="entry name" value="PEPTIDE SYNTHASE GLIP-LIKE, PUTATIVE (AFU_ORTHOLOGUE AFUA_3G12920)-RELATED"/>
    <property type="match status" value="1"/>
</dbReference>
<dbReference type="Gene3D" id="3.30.420.10">
    <property type="entry name" value="Ribonuclease H-like superfamily/Ribonuclease H"/>
    <property type="match status" value="1"/>
</dbReference>
<feature type="domain" description="Integrase catalytic" evidence="3">
    <location>
        <begin position="98"/>
        <end position="200"/>
    </location>
</feature>
<evidence type="ECO:0000256" key="2">
    <source>
        <dbReference type="SAM" id="MobiDB-lite"/>
    </source>
</evidence>
<dbReference type="EMBL" id="BKCJ010000095">
    <property type="protein sequence ID" value="GEU29740.1"/>
    <property type="molecule type" value="Genomic_DNA"/>
</dbReference>
<evidence type="ECO:0000256" key="1">
    <source>
        <dbReference type="SAM" id="Coils"/>
    </source>
</evidence>
<dbReference type="GO" id="GO:0003676">
    <property type="term" value="F:nucleic acid binding"/>
    <property type="evidence" value="ECO:0007669"/>
    <property type="project" value="InterPro"/>
</dbReference>
<feature type="region of interest" description="Disordered" evidence="2">
    <location>
        <begin position="176"/>
        <end position="223"/>
    </location>
</feature>
<feature type="region of interest" description="Disordered" evidence="2">
    <location>
        <begin position="813"/>
        <end position="871"/>
    </location>
</feature>
<dbReference type="Pfam" id="PF07727">
    <property type="entry name" value="RVT_2"/>
    <property type="match status" value="1"/>
</dbReference>
<keyword evidence="1" id="KW-0175">Coiled coil</keyword>
<feature type="compositionally biased region" description="Basic and acidic residues" evidence="2">
    <location>
        <begin position="192"/>
        <end position="202"/>
    </location>
</feature>
<dbReference type="PANTHER" id="PTHR11439">
    <property type="entry name" value="GAG-POL-RELATED RETROTRANSPOSON"/>
    <property type="match status" value="1"/>
</dbReference>
<dbReference type="InterPro" id="IPR001584">
    <property type="entry name" value="Integrase_cat-core"/>
</dbReference>
<comment type="caution">
    <text evidence="4">The sequence shown here is derived from an EMBL/GenBank/DDBJ whole genome shotgun (WGS) entry which is preliminary data.</text>
</comment>
<reference evidence="4" key="1">
    <citation type="journal article" date="2019" name="Sci. Rep.">
        <title>Draft genome of Tanacetum cinerariifolium, the natural source of mosquito coil.</title>
        <authorList>
            <person name="Yamashiro T."/>
            <person name="Shiraishi A."/>
            <person name="Satake H."/>
            <person name="Nakayama K."/>
        </authorList>
    </citation>
    <scope>NUCLEOTIDE SEQUENCE</scope>
</reference>
<gene>
    <name evidence="4" type="ORF">Tci_001718</name>
</gene>
<dbReference type="InterPro" id="IPR025724">
    <property type="entry name" value="GAG-pre-integrase_dom"/>
</dbReference>
<organism evidence="4">
    <name type="scientific">Tanacetum cinerariifolium</name>
    <name type="common">Dalmatian daisy</name>
    <name type="synonym">Chrysanthemum cinerariifolium</name>
    <dbReference type="NCBI Taxonomy" id="118510"/>
    <lineage>
        <taxon>Eukaryota</taxon>
        <taxon>Viridiplantae</taxon>
        <taxon>Streptophyta</taxon>
        <taxon>Embryophyta</taxon>
        <taxon>Tracheophyta</taxon>
        <taxon>Spermatophyta</taxon>
        <taxon>Magnoliopsida</taxon>
        <taxon>eudicotyledons</taxon>
        <taxon>Gunneridae</taxon>
        <taxon>Pentapetalae</taxon>
        <taxon>asterids</taxon>
        <taxon>campanulids</taxon>
        <taxon>Asterales</taxon>
        <taxon>Asteraceae</taxon>
        <taxon>Asteroideae</taxon>
        <taxon>Anthemideae</taxon>
        <taxon>Anthemidinae</taxon>
        <taxon>Tanacetum</taxon>
    </lineage>
</organism>
<dbReference type="PROSITE" id="PS50994">
    <property type="entry name" value="INTEGRASE"/>
    <property type="match status" value="1"/>
</dbReference>
<dbReference type="CDD" id="cd09272">
    <property type="entry name" value="RNase_HI_RT_Ty1"/>
    <property type="match status" value="2"/>
</dbReference>
<proteinExistence type="predicted"/>
<dbReference type="Pfam" id="PF13976">
    <property type="entry name" value="gag_pre-integrs"/>
    <property type="match status" value="1"/>
</dbReference>
<dbReference type="InterPro" id="IPR036397">
    <property type="entry name" value="RNaseH_sf"/>
</dbReference>
<feature type="compositionally biased region" description="Low complexity" evidence="2">
    <location>
        <begin position="203"/>
        <end position="212"/>
    </location>
</feature>
<sequence>MPPKPDLVYPSLDDFVDVDKFVSESVVEKPTVESNEPMTASKENRAQIIKDWVFENFKLTDESHVLLNVPRKDNMYSVDLKNVVHQRGIENLIDLRVKVIRCDNGTEFKNRVMNKFCEMKGIKREFSVARTLQQNKVTKRKNKTLIEAARTMLADSKLPTTFWAKAVNTTCYVQNKDAKDPGNEDSEVSNTEEPRVNQEKDTNINSTNNINTVSPADNVTGKEDNAVDENIVYGYADDINIPDLEEIKRFGDAEDDDSGADMTTRNFHQYIEDALSSNFPDYILASLNYVPTSSGKSYSSSSNNSFGLVPIASPTLSLLHDDPYMKVMHAYYAKESSIPLPIIVPPSPIMPPKKTSTSAAPAMTQAATRQLVADSITIALEAQAANMANAKNTNRNPEPREALNYTEDCTVKFATGTLTEEALSWWNSFAQPIGIEEAYKITWFEFKKLWIKKYCPRTEVKKMEDEFYNLIVKGNDLKTYMDVKSAFIYGKFEKEVYFCQPPRFEDLDFPDRVYKIEKALYGLHQAPRAWIFRYLKSQPKLGPWYPKDSAFDLVAYTDSDYAGASLDRKFTTGEAEYVATSSCYGQVLWIQNHLLDYGYNFMQTKIHIDNEITICIVKNPVFHSRTKHIEIRHYFIRDSNEKKLIQMIKIHTNKNVADLLTKAFDFLRYIDTRPNGDALRKCILSGPYKPTNVLFQAVAATDDSSSILAHTTVETPMNMSPTNKAHFEAEKEAIHLILTGIEDEIYSTPEWSRFVTIVKQQHKLDEVSYHKLFDILKQYQKEVNDLRAERLAKNANPLALVATAQANQDPYYQTSKSYKSYAPSSKPSIPTRTHITTRYKGKEIAKPLTPPSETTSEEDSDPEQTQRDKDMQKNLNLIAKYFKKIYKPTNNNLRTSSNSRNKNVDTTLWYKNDNQSGQFRNQRMMNVAGARETECRKPKRVKDYAYHKEKMLCKQAEKGVSLQAEQYDWLDDTDEEIDEQELEAHYSYMAKIQEELKECRTILAKTSKTLRESNSIWDSCLVALQNKQTEFEKYKAFNDRTVDYEKLKRKLNETLGQLALKDIEIREGLKTKAYEILVVKEKHDELIKESLLTKSYYEGLVKQKTKVITDLKLREEHDIDQMLSMEKQLNFLNEIVYKKSRSIQTIHMMAPKVLTYNGRPTFANPRYLKQAQSEIPCLYAFPYDQSTHANRLILDGEETLALERESRFKLNKDLVRPYDYTTLNSLYEIFKLPTQEFKIQLAHANEIRKKIWQKYFVKYKPNIFKNIRFLPVLKSISKSRQAYNVMTNNINHFKEIVDNAWIKHSKDQFCAPTAQDIEILIQTCLMPLALKTQNDSFIFVHELKQEMHADLMYIESLEKEIDELESDETEFSNMYDMILQECISNDVMCSYLLSLSDLDALAELQCLYLHKVKEFDSDHFACATKMLNDVNSRTKKPNVLPISTRKPKGYAKKFVATPYKTKVASKSTNQKPQSYFRMLYEKIRFITSKASITISSQLVNFVMRIWRSDLYTISLQESTSSTPLYLMAKASPTQAWLWHRRLSHLNFDYINLLSKKDVVIGLPKLKYVKDQLCSFCVVSKAKRSSFKSKVVPSLKGRLNLLHMDLCGPMRVASINVHVPSQQELDLLFGPLYDEFFNATLSTPTYVYAEESDDNQEEEEHLPDDKFTNPFCAPAQEAVASFSHNIGNSNVPTFNQPQVFEYRWTKDYPLEKVCGNPSRPVQTRRQLATDLKMCMFASIAELKNIKEVMADSAWIEAMQEELHQFDRHQVWELVDKQFAKGYAQEEGIDFKESFAPVARLEAVWIFEVYVAQLDGFVDPDHPEKGLPTQESSLWIEASSEGMAKYALEILHKHGMEKGQSIGTPMATKPKLEADLSGNTVDQTDYHSKIRSLVYLTSSRPDIVQAVCFCARYQSRPTEKHLKEVKRIFRYLRGTIDMGLLYPKGFSFGLTAFSDADHTGCINTRKSTSGGIQFLGDKLVSWMSKKQDCTAMSSAEAKYMALSASCAQVMWMRTQLQDYGLHYNKIPFYCDSQSAIAISCNPVQHSHTKHIHTRYYFIKEHVENGIIELYFVRTEYQLADIFTKALPEDRFKYLVRLIGMRCLTPAELEVLAKESA</sequence>
<protein>
    <submittedName>
        <fullName evidence="4">Copia protein</fullName>
    </submittedName>
</protein>
<name>A0A699GJH2_TANCI</name>
<dbReference type="SUPFAM" id="SSF53098">
    <property type="entry name" value="Ribonuclease H-like"/>
    <property type="match status" value="1"/>
</dbReference>
<dbReference type="GO" id="GO:0015074">
    <property type="term" value="P:DNA integration"/>
    <property type="evidence" value="ECO:0007669"/>
    <property type="project" value="InterPro"/>
</dbReference>
<dbReference type="InterPro" id="IPR013103">
    <property type="entry name" value="RVT_2"/>
</dbReference>
<dbReference type="InterPro" id="IPR012337">
    <property type="entry name" value="RNaseH-like_sf"/>
</dbReference>
<accession>A0A699GJH2</accession>
<feature type="compositionally biased region" description="Low complexity" evidence="2">
    <location>
        <begin position="815"/>
        <end position="828"/>
    </location>
</feature>
<evidence type="ECO:0000259" key="3">
    <source>
        <dbReference type="PROSITE" id="PS50994"/>
    </source>
</evidence>
<feature type="coiled-coil region" evidence="1">
    <location>
        <begin position="769"/>
        <end position="796"/>
    </location>
</feature>
<evidence type="ECO:0000313" key="4">
    <source>
        <dbReference type="EMBL" id="GEU29740.1"/>
    </source>
</evidence>